<keyword evidence="1" id="KW-0378">Hydrolase</keyword>
<evidence type="ECO:0000313" key="5">
    <source>
        <dbReference type="Proteomes" id="UP000694564"/>
    </source>
</evidence>
<sequence length="391" mass="44141">MSGRAGRRGQDLLGDVYFFNIPFPKIGKLMKSKVPELRGQFPLSISLILRLLLLASKGDDPEDGQAKVLSVLKHSLLSFKRPKATEMLKLYFLFSLQLLVKEGYIDQEGNPMGFAGLVSHLHYHEPSNLVFVNFLVRGLFHNLCQPTHKGSKHFSQDVMEKLVLVLANLFGRIYLPAKFQDANLEFYQSKVFLDDLPKDFGAALEEYNMQVQKDFACFLLIVSKLADMKQEYQLPLSKISFTGKECEDSQLVSHLMNCKEGRTAISPFVCLSGNFDDVLLEPGTPSHVVLHTIGLNHLEAPVLWPQQFDSQGRRMPLNAYALDFYKHGSLVGLTQDNGLHEGDAYQLLKDFALTIKSISVSLRELCENEDDNVVLAFEQLSETFMEKFAEV</sequence>
<feature type="domain" description="DDX60-like winged helix" evidence="3">
    <location>
        <begin position="37"/>
        <end position="119"/>
    </location>
</feature>
<reference evidence="4" key="2">
    <citation type="submission" date="2025-09" db="UniProtKB">
        <authorList>
            <consortium name="Ensembl"/>
        </authorList>
    </citation>
    <scope>IDENTIFICATION</scope>
</reference>
<evidence type="ECO:0000256" key="2">
    <source>
        <dbReference type="ARBA" id="ARBA00022806"/>
    </source>
</evidence>
<evidence type="ECO:0000313" key="4">
    <source>
        <dbReference type="Ensembl" id="ENSSVLP00005001893.1"/>
    </source>
</evidence>
<dbReference type="InterPro" id="IPR059032">
    <property type="entry name" value="WHD_DDX60"/>
</dbReference>
<dbReference type="GO" id="GO:0051607">
    <property type="term" value="P:defense response to virus"/>
    <property type="evidence" value="ECO:0007669"/>
    <property type="project" value="TreeGrafter"/>
</dbReference>
<keyword evidence="2" id="KW-0347">Helicase</keyword>
<keyword evidence="2" id="KW-0067">ATP-binding</keyword>
<accession>A0A8D2CKP4</accession>
<dbReference type="GO" id="GO:0004386">
    <property type="term" value="F:helicase activity"/>
    <property type="evidence" value="ECO:0007669"/>
    <property type="project" value="UniProtKB-KW"/>
</dbReference>
<dbReference type="GO" id="GO:0003727">
    <property type="term" value="F:single-stranded RNA binding"/>
    <property type="evidence" value="ECO:0007669"/>
    <property type="project" value="TreeGrafter"/>
</dbReference>
<dbReference type="AlphaFoldDB" id="A0A8D2CKP4"/>
<organism evidence="4 5">
    <name type="scientific">Sciurus vulgaris</name>
    <name type="common">Eurasian red squirrel</name>
    <dbReference type="NCBI Taxonomy" id="55149"/>
    <lineage>
        <taxon>Eukaryota</taxon>
        <taxon>Metazoa</taxon>
        <taxon>Chordata</taxon>
        <taxon>Craniata</taxon>
        <taxon>Vertebrata</taxon>
        <taxon>Euteleostomi</taxon>
        <taxon>Mammalia</taxon>
        <taxon>Eutheria</taxon>
        <taxon>Euarchontoglires</taxon>
        <taxon>Glires</taxon>
        <taxon>Rodentia</taxon>
        <taxon>Sciuromorpha</taxon>
        <taxon>Sciuridae</taxon>
        <taxon>Sciurinae</taxon>
        <taxon>Sciurini</taxon>
        <taxon>Sciurus</taxon>
    </lineage>
</organism>
<dbReference type="GO" id="GO:0016787">
    <property type="term" value="F:hydrolase activity"/>
    <property type="evidence" value="ECO:0007669"/>
    <property type="project" value="UniProtKB-KW"/>
</dbReference>
<dbReference type="Ensembl" id="ENSSVLT00005002089.1">
    <property type="protein sequence ID" value="ENSSVLP00005001893.1"/>
    <property type="gene ID" value="ENSSVLG00005001553.1"/>
</dbReference>
<dbReference type="PANTHER" id="PTHR44533:SF3">
    <property type="entry name" value="ATP-DEPENDENT RNA HELICASE DDX60-RELATED"/>
    <property type="match status" value="1"/>
</dbReference>
<reference evidence="4" key="1">
    <citation type="submission" date="2025-08" db="UniProtKB">
        <authorList>
            <consortium name="Ensembl"/>
        </authorList>
    </citation>
    <scope>IDENTIFICATION</scope>
</reference>
<protein>
    <recommendedName>
        <fullName evidence="3">DDX60-like winged helix domain-containing protein</fullName>
    </recommendedName>
</protein>
<proteinExistence type="predicted"/>
<dbReference type="GeneTree" id="ENSGT00940000157188"/>
<keyword evidence="5" id="KW-1185">Reference proteome</keyword>
<dbReference type="PANTHER" id="PTHR44533">
    <property type="entry name" value="DEAD/H RNA HELICASE, PUTATIVE-RELATED"/>
    <property type="match status" value="1"/>
</dbReference>
<dbReference type="Pfam" id="PF26076">
    <property type="entry name" value="WHD_DDX60"/>
    <property type="match status" value="1"/>
</dbReference>
<dbReference type="Proteomes" id="UP000694564">
    <property type="component" value="Chromosome 5"/>
</dbReference>
<keyword evidence="2" id="KW-0547">Nucleotide-binding</keyword>
<name>A0A8D2CKP4_SCIVU</name>
<evidence type="ECO:0000259" key="3">
    <source>
        <dbReference type="Pfam" id="PF26076"/>
    </source>
</evidence>
<dbReference type="InterPro" id="IPR052431">
    <property type="entry name" value="SKI2_subfamily_helicases"/>
</dbReference>
<dbReference type="GO" id="GO:0003725">
    <property type="term" value="F:double-stranded RNA binding"/>
    <property type="evidence" value="ECO:0007669"/>
    <property type="project" value="TreeGrafter"/>
</dbReference>
<dbReference type="GO" id="GO:0005737">
    <property type="term" value="C:cytoplasm"/>
    <property type="evidence" value="ECO:0007669"/>
    <property type="project" value="TreeGrafter"/>
</dbReference>
<evidence type="ECO:0000256" key="1">
    <source>
        <dbReference type="ARBA" id="ARBA00022801"/>
    </source>
</evidence>